<dbReference type="GO" id="GO:0045259">
    <property type="term" value="C:proton-transporting ATP synthase complex"/>
    <property type="evidence" value="ECO:0007669"/>
    <property type="project" value="UniProtKB-KW"/>
</dbReference>
<evidence type="ECO:0000256" key="11">
    <source>
        <dbReference type="ARBA" id="ARBA00023310"/>
    </source>
</evidence>
<evidence type="ECO:0000256" key="8">
    <source>
        <dbReference type="ARBA" id="ARBA00023065"/>
    </source>
</evidence>
<evidence type="ECO:0000256" key="6">
    <source>
        <dbReference type="ARBA" id="ARBA00022781"/>
    </source>
</evidence>
<keyword evidence="4 12" id="KW-0138">CF(0)</keyword>
<dbReference type="PANTHER" id="PTHR39937:SF1">
    <property type="entry name" value="ATP SYNTHASE PROTEIN 8"/>
    <property type="match status" value="1"/>
</dbReference>
<sequence length="53" mass="6229">MPQLNPEPWLMISSITWLVFIITLQPKIASMKFMNNPSNPNQKTTKTWSWPQI</sequence>
<evidence type="ECO:0000256" key="7">
    <source>
        <dbReference type="ARBA" id="ARBA00022989"/>
    </source>
</evidence>
<keyword evidence="7 14" id="KW-1133">Transmembrane helix</keyword>
<protein>
    <recommendedName>
        <fullName evidence="12">ATP synthase complex subunit 8</fullName>
    </recommendedName>
</protein>
<evidence type="ECO:0000256" key="1">
    <source>
        <dbReference type="ARBA" id="ARBA00004304"/>
    </source>
</evidence>
<evidence type="ECO:0000313" key="15">
    <source>
        <dbReference type="EMBL" id="ATZ82010.1"/>
    </source>
</evidence>
<organism evidence="15">
    <name type="scientific">Crocodylus acutus</name>
    <name type="common">American crocodile</name>
    <dbReference type="NCBI Taxonomy" id="48399"/>
    <lineage>
        <taxon>Eukaryota</taxon>
        <taxon>Metazoa</taxon>
        <taxon>Chordata</taxon>
        <taxon>Craniata</taxon>
        <taxon>Vertebrata</taxon>
        <taxon>Euteleostomi</taxon>
        <taxon>Archelosauria</taxon>
        <taxon>Archosauria</taxon>
        <taxon>Crocodylia</taxon>
        <taxon>Longirostres</taxon>
        <taxon>Crocodylidae</taxon>
        <taxon>Crocodylus</taxon>
    </lineage>
</organism>
<evidence type="ECO:0000256" key="4">
    <source>
        <dbReference type="ARBA" id="ARBA00022547"/>
    </source>
</evidence>
<evidence type="ECO:0000256" key="13">
    <source>
        <dbReference type="SAM" id="MobiDB-lite"/>
    </source>
</evidence>
<evidence type="ECO:0000256" key="10">
    <source>
        <dbReference type="ARBA" id="ARBA00023136"/>
    </source>
</evidence>
<feature type="region of interest" description="Disordered" evidence="13">
    <location>
        <begin position="33"/>
        <end position="53"/>
    </location>
</feature>
<dbReference type="AlphaFoldDB" id="A0A2H4UY71"/>
<keyword evidence="8 12" id="KW-0406">Ion transport</keyword>
<dbReference type="PANTHER" id="PTHR39937">
    <property type="entry name" value="ATP SYNTHASE PROTEIN 8"/>
    <property type="match status" value="1"/>
</dbReference>
<name>A0A2H4UY71_CROAC</name>
<keyword evidence="10 14" id="KW-0472">Membrane</keyword>
<dbReference type="GO" id="GO:0015078">
    <property type="term" value="F:proton transmembrane transporter activity"/>
    <property type="evidence" value="ECO:0007669"/>
    <property type="project" value="InterPro"/>
</dbReference>
<dbReference type="Pfam" id="PF00895">
    <property type="entry name" value="ATP-synt_8"/>
    <property type="match status" value="1"/>
</dbReference>
<proteinExistence type="inferred from homology"/>
<dbReference type="InterPro" id="IPR001421">
    <property type="entry name" value="ATP8_metazoa"/>
</dbReference>
<dbReference type="InterPro" id="IPR050635">
    <property type="entry name" value="ATPase_protein_8"/>
</dbReference>
<reference evidence="15" key="1">
    <citation type="journal article" date="2018" name="Bull. Mar. Sci.">
        <title>Mitogenomic investigation reveals a cryptic lineage of Crocodylus in Cuba.</title>
        <authorList>
            <person name="Milian Garcia Y."/>
            <person name="Castellanos Labarcena J."/>
            <person name="Russello M."/>
            <person name="Amato G."/>
        </authorList>
    </citation>
    <scope>NUCLEOTIDE SEQUENCE</scope>
</reference>
<gene>
    <name evidence="15" type="primary">ATP8</name>
</gene>
<geneLocation type="mitochondrion" evidence="15"/>
<evidence type="ECO:0000256" key="9">
    <source>
        <dbReference type="ARBA" id="ARBA00023128"/>
    </source>
</evidence>
<feature type="transmembrane region" description="Helical" evidence="14">
    <location>
        <begin position="6"/>
        <end position="24"/>
    </location>
</feature>
<keyword evidence="11" id="KW-0066">ATP synthesis</keyword>
<keyword evidence="9 12" id="KW-0496">Mitochondrion</keyword>
<keyword evidence="5 12" id="KW-0812">Transmembrane</keyword>
<evidence type="ECO:0000256" key="5">
    <source>
        <dbReference type="ARBA" id="ARBA00022692"/>
    </source>
</evidence>
<comment type="subcellular location">
    <subcellularLocation>
        <location evidence="1 12">Mitochondrion membrane</location>
        <topology evidence="1 12">Single-pass membrane protein</topology>
    </subcellularLocation>
</comment>
<dbReference type="EMBL" id="MF765604">
    <property type="protein sequence ID" value="ATZ82010.1"/>
    <property type="molecule type" value="Genomic_DNA"/>
</dbReference>
<evidence type="ECO:0000256" key="3">
    <source>
        <dbReference type="ARBA" id="ARBA00022448"/>
    </source>
</evidence>
<evidence type="ECO:0000256" key="12">
    <source>
        <dbReference type="RuleBase" id="RU003661"/>
    </source>
</evidence>
<accession>A0A2H4UY71</accession>
<evidence type="ECO:0000256" key="2">
    <source>
        <dbReference type="ARBA" id="ARBA00008892"/>
    </source>
</evidence>
<keyword evidence="3 12" id="KW-0813">Transport</keyword>
<dbReference type="GO" id="GO:0031966">
    <property type="term" value="C:mitochondrial membrane"/>
    <property type="evidence" value="ECO:0007669"/>
    <property type="project" value="UniProtKB-SubCell"/>
</dbReference>
<comment type="similarity">
    <text evidence="2 12">Belongs to the ATPase protein 8 family.</text>
</comment>
<dbReference type="GO" id="GO:0015986">
    <property type="term" value="P:proton motive force-driven ATP synthesis"/>
    <property type="evidence" value="ECO:0007669"/>
    <property type="project" value="InterPro"/>
</dbReference>
<keyword evidence="6 12" id="KW-0375">Hydrogen ion transport</keyword>
<evidence type="ECO:0000256" key="14">
    <source>
        <dbReference type="SAM" id="Phobius"/>
    </source>
</evidence>